<keyword evidence="4" id="KW-1185">Reference proteome</keyword>
<name>A0A1X7HEK1_9BACL</name>
<protein>
    <submittedName>
        <fullName evidence="3">Methyltransferase domain-containing protein</fullName>
    </submittedName>
</protein>
<dbReference type="GO" id="GO:0008168">
    <property type="term" value="F:methyltransferase activity"/>
    <property type="evidence" value="ECO:0007669"/>
    <property type="project" value="UniProtKB-KW"/>
</dbReference>
<sequence length="250" mass="28526">MLSEHDNLEEYRDPVNYDLEFGGEIEKYNFYLELAKSNPGEVLELACGTGLTTIPLSQSGINITGVDISSTMLEYARIKAKDLSAIFLEGDARTFKSEKRFSMIYLTGNAFQAFLSDEDQSCLLKTVYMHLKPNGIFAFETRNPMGADLSSEEETTWGEFIDMDGFLVKVSGTQSYDERNHIMHWVTFRDWGYKKSTSRIACRFTDNNTLKSMLTSHGFCIENQYSDWDNTPFTTLSSSIITVCRKKEQK</sequence>
<proteinExistence type="predicted"/>
<dbReference type="GO" id="GO:0032259">
    <property type="term" value="P:methylation"/>
    <property type="evidence" value="ECO:0007669"/>
    <property type="project" value="UniProtKB-KW"/>
</dbReference>
<dbReference type="SUPFAM" id="SSF53335">
    <property type="entry name" value="S-adenosyl-L-methionine-dependent methyltransferases"/>
    <property type="match status" value="1"/>
</dbReference>
<evidence type="ECO:0000256" key="1">
    <source>
        <dbReference type="ARBA" id="ARBA00022679"/>
    </source>
</evidence>
<gene>
    <name evidence="3" type="ORF">SAMN05661091_2817</name>
</gene>
<dbReference type="Gene3D" id="3.40.50.150">
    <property type="entry name" value="Vaccinia Virus protein VP39"/>
    <property type="match status" value="1"/>
</dbReference>
<dbReference type="InterPro" id="IPR029063">
    <property type="entry name" value="SAM-dependent_MTases_sf"/>
</dbReference>
<dbReference type="EMBL" id="LT840184">
    <property type="protein sequence ID" value="SMF85003.1"/>
    <property type="molecule type" value="Genomic_DNA"/>
</dbReference>
<keyword evidence="3" id="KW-0489">Methyltransferase</keyword>
<organism evidence="3 4">
    <name type="scientific">Paenibacillus uliginis N3/975</name>
    <dbReference type="NCBI Taxonomy" id="1313296"/>
    <lineage>
        <taxon>Bacteria</taxon>
        <taxon>Bacillati</taxon>
        <taxon>Bacillota</taxon>
        <taxon>Bacilli</taxon>
        <taxon>Bacillales</taxon>
        <taxon>Paenibacillaceae</taxon>
        <taxon>Paenibacillus</taxon>
    </lineage>
</organism>
<accession>A0A1X7HEK1</accession>
<dbReference type="STRING" id="1313296.SAMN05661091_2817"/>
<dbReference type="AlphaFoldDB" id="A0A1X7HEK1"/>
<dbReference type="Pfam" id="PF13649">
    <property type="entry name" value="Methyltransf_25"/>
    <property type="match status" value="1"/>
</dbReference>
<reference evidence="3 4" key="1">
    <citation type="submission" date="2017-04" db="EMBL/GenBank/DDBJ databases">
        <authorList>
            <person name="Afonso C.L."/>
            <person name="Miller P.J."/>
            <person name="Scott M.A."/>
            <person name="Spackman E."/>
            <person name="Goraichik I."/>
            <person name="Dimitrov K.M."/>
            <person name="Suarez D.L."/>
            <person name="Swayne D.E."/>
        </authorList>
    </citation>
    <scope>NUCLEOTIDE SEQUENCE [LARGE SCALE GENOMIC DNA]</scope>
    <source>
        <strain evidence="3 4">N3/975</strain>
    </source>
</reference>
<dbReference type="CDD" id="cd02440">
    <property type="entry name" value="AdoMet_MTases"/>
    <property type="match status" value="1"/>
</dbReference>
<dbReference type="Proteomes" id="UP000192940">
    <property type="component" value="Chromosome I"/>
</dbReference>
<evidence type="ECO:0000313" key="3">
    <source>
        <dbReference type="EMBL" id="SMF85003.1"/>
    </source>
</evidence>
<feature type="domain" description="Methyltransferase" evidence="2">
    <location>
        <begin position="42"/>
        <end position="135"/>
    </location>
</feature>
<keyword evidence="1 3" id="KW-0808">Transferase</keyword>
<dbReference type="InterPro" id="IPR041698">
    <property type="entry name" value="Methyltransf_25"/>
</dbReference>
<dbReference type="Gene3D" id="2.20.25.110">
    <property type="entry name" value="S-adenosyl-L-methionine-dependent methyltransferases"/>
    <property type="match status" value="1"/>
</dbReference>
<dbReference type="PANTHER" id="PTHR43861">
    <property type="entry name" value="TRANS-ACONITATE 2-METHYLTRANSFERASE-RELATED"/>
    <property type="match status" value="1"/>
</dbReference>
<evidence type="ECO:0000313" key="4">
    <source>
        <dbReference type="Proteomes" id="UP000192940"/>
    </source>
</evidence>
<evidence type="ECO:0000259" key="2">
    <source>
        <dbReference type="Pfam" id="PF13649"/>
    </source>
</evidence>